<dbReference type="CDD" id="cd20801">
    <property type="entry name" value="C1_DGKepsilon_typeIII_rpt1"/>
    <property type="match status" value="1"/>
</dbReference>
<keyword evidence="5" id="KW-1185">Reference proteome</keyword>
<evidence type="ECO:0000259" key="3">
    <source>
        <dbReference type="PROSITE" id="PS50081"/>
    </source>
</evidence>
<gene>
    <name evidence="4" type="ORF">NPIL_310781</name>
</gene>
<accession>A0A8X6PLB9</accession>
<evidence type="ECO:0000256" key="1">
    <source>
        <dbReference type="ARBA" id="ARBA00022723"/>
    </source>
</evidence>
<reference evidence="4" key="1">
    <citation type="submission" date="2020-08" db="EMBL/GenBank/DDBJ databases">
        <title>Multicomponent nature underlies the extraordinary mechanical properties of spider dragline silk.</title>
        <authorList>
            <person name="Kono N."/>
            <person name="Nakamura H."/>
            <person name="Mori M."/>
            <person name="Yoshida Y."/>
            <person name="Ohtoshi R."/>
            <person name="Malay A.D."/>
            <person name="Moran D.A.P."/>
            <person name="Tomita M."/>
            <person name="Numata K."/>
            <person name="Arakawa K."/>
        </authorList>
    </citation>
    <scope>NUCLEOTIDE SEQUENCE</scope>
</reference>
<dbReference type="Proteomes" id="UP000887013">
    <property type="component" value="Unassembled WGS sequence"/>
</dbReference>
<dbReference type="OrthoDB" id="6078215at2759"/>
<proteinExistence type="predicted"/>
<dbReference type="Pfam" id="PF13842">
    <property type="entry name" value="zf-Tnp_2"/>
    <property type="match status" value="1"/>
</dbReference>
<dbReference type="PROSITE" id="PS50081">
    <property type="entry name" value="ZF_DAG_PE_2"/>
    <property type="match status" value="1"/>
</dbReference>
<protein>
    <recommendedName>
        <fullName evidence="3">Phorbol-ester/DAG-type domain-containing protein</fullName>
    </recommendedName>
</protein>
<evidence type="ECO:0000313" key="5">
    <source>
        <dbReference type="Proteomes" id="UP000887013"/>
    </source>
</evidence>
<dbReference type="SUPFAM" id="SSF57889">
    <property type="entry name" value="Cysteine-rich domain"/>
    <property type="match status" value="1"/>
</dbReference>
<dbReference type="PANTHER" id="PTHR46599:SF3">
    <property type="entry name" value="PIGGYBAC TRANSPOSABLE ELEMENT-DERIVED PROTEIN 4"/>
    <property type="match status" value="1"/>
</dbReference>
<name>A0A8X6PLB9_NEPPI</name>
<dbReference type="InterPro" id="IPR032718">
    <property type="entry name" value="PGBD4_Znf_C"/>
</dbReference>
<dbReference type="GO" id="GO:0046872">
    <property type="term" value="F:metal ion binding"/>
    <property type="evidence" value="ECO:0007669"/>
    <property type="project" value="UniProtKB-KW"/>
</dbReference>
<organism evidence="4 5">
    <name type="scientific">Nephila pilipes</name>
    <name type="common">Giant wood spider</name>
    <name type="synonym">Nephila maculata</name>
    <dbReference type="NCBI Taxonomy" id="299642"/>
    <lineage>
        <taxon>Eukaryota</taxon>
        <taxon>Metazoa</taxon>
        <taxon>Ecdysozoa</taxon>
        <taxon>Arthropoda</taxon>
        <taxon>Chelicerata</taxon>
        <taxon>Arachnida</taxon>
        <taxon>Araneae</taxon>
        <taxon>Araneomorphae</taxon>
        <taxon>Entelegynae</taxon>
        <taxon>Araneoidea</taxon>
        <taxon>Nephilidae</taxon>
        <taxon>Nephila</taxon>
    </lineage>
</organism>
<feature type="domain" description="Phorbol-ester/DAG-type" evidence="3">
    <location>
        <begin position="14"/>
        <end position="63"/>
    </location>
</feature>
<dbReference type="PROSITE" id="PS00479">
    <property type="entry name" value="ZF_DAG_PE_1"/>
    <property type="match status" value="1"/>
</dbReference>
<dbReference type="PANTHER" id="PTHR46599">
    <property type="entry name" value="PIGGYBAC TRANSPOSABLE ELEMENT-DERIVED PROTEIN 4"/>
    <property type="match status" value="1"/>
</dbReference>
<keyword evidence="2" id="KW-0862">Zinc</keyword>
<evidence type="ECO:0000256" key="2">
    <source>
        <dbReference type="ARBA" id="ARBA00022833"/>
    </source>
</evidence>
<dbReference type="InterPro" id="IPR002219">
    <property type="entry name" value="PKC_DAG/PE"/>
</dbReference>
<dbReference type="SMART" id="SM00109">
    <property type="entry name" value="C1"/>
    <property type="match status" value="1"/>
</dbReference>
<dbReference type="EMBL" id="BMAW01070290">
    <property type="protein sequence ID" value="GFT72609.1"/>
    <property type="molecule type" value="Genomic_DNA"/>
</dbReference>
<comment type="caution">
    <text evidence="4">The sequence shown here is derived from an EMBL/GenBank/DDBJ whole genome shotgun (WGS) entry which is preliminary data.</text>
</comment>
<dbReference type="Gene3D" id="3.30.60.20">
    <property type="match status" value="1"/>
</dbReference>
<sequence length="278" mass="32036">MHQFELPARDISKGHRWCAINTFSNTAYCSICSTLIIDGYFCDSCGVCADHSCYKKADKMLQCKALASSDGSMKHHWVKGSETSEYDITSDEEDSDCDYSLKDARRWVQLDTKNLPMPPPRFPFSGQPGIKKNILDASNSLLFFELFFDEQLVLHIVTETNRFADQYINQHPGKEKSRTKFWHPTNTEEIYVFLEKFHVTTPRSAKRQKLQSDCPLQLTGKHFPDLVPSTSSKKNASRKCIVRSKTKVHRETRYQCNERDVGLCVQPCFRKYHSADKL</sequence>
<dbReference type="AlphaFoldDB" id="A0A8X6PLB9"/>
<evidence type="ECO:0000313" key="4">
    <source>
        <dbReference type="EMBL" id="GFT72609.1"/>
    </source>
</evidence>
<dbReference type="InterPro" id="IPR046349">
    <property type="entry name" value="C1-like_sf"/>
</dbReference>
<keyword evidence="1" id="KW-0479">Metal-binding</keyword>